<proteinExistence type="predicted"/>
<dbReference type="EMBL" id="FR695872">
    <property type="protein sequence ID" value="CBX29274.1"/>
    <property type="molecule type" value="Genomic_DNA"/>
</dbReference>
<feature type="transmembrane region" description="Helical" evidence="1">
    <location>
        <begin position="39"/>
        <end position="59"/>
    </location>
</feature>
<keyword evidence="1" id="KW-0472">Membrane</keyword>
<keyword evidence="1" id="KW-0812">Transmembrane</keyword>
<gene>
    <name evidence="2" type="ORF">N47_J02550</name>
</gene>
<organism evidence="2">
    <name type="scientific">uncultured Desulfobacterium sp</name>
    <dbReference type="NCBI Taxonomy" id="201089"/>
    <lineage>
        <taxon>Bacteria</taxon>
        <taxon>Pseudomonadati</taxon>
        <taxon>Thermodesulfobacteriota</taxon>
        <taxon>Desulfobacteria</taxon>
        <taxon>Desulfobacterales</taxon>
        <taxon>Desulfobacteriaceae</taxon>
        <taxon>Desulfobacterium</taxon>
        <taxon>environmental samples</taxon>
    </lineage>
</organism>
<reference evidence="2" key="1">
    <citation type="journal article" date="2011" name="Environ. Microbiol.">
        <title>Genomic insights into the metabolic potential of the polycyclic aromatic hydrocarbon degrading sulfate-reducing Deltaproteobacterium N47.</title>
        <authorList>
            <person name="Bergmann F."/>
            <person name="Selesi D."/>
            <person name="Weinmaier T."/>
            <person name="Tischler P."/>
            <person name="Rattei T."/>
            <person name="Meckenstock R.U."/>
        </authorList>
    </citation>
    <scope>NUCLEOTIDE SEQUENCE</scope>
</reference>
<dbReference type="AlphaFoldDB" id="E1YFD0"/>
<name>E1YFD0_9BACT</name>
<protein>
    <submittedName>
        <fullName evidence="2">Uncharacterized protein</fullName>
    </submittedName>
</protein>
<evidence type="ECO:0000313" key="2">
    <source>
        <dbReference type="EMBL" id="CBX29274.1"/>
    </source>
</evidence>
<accession>E1YFD0</accession>
<sequence length="89" mass="10501">MIWEYIEKKQKDESSKAYKILKKFKLITNSTSQLKKTKISVIFSLVIMAITVMAEADVFRNILMAFRTIKLDEIEICFRVFIYNIIPMS</sequence>
<keyword evidence="1" id="KW-1133">Transmembrane helix</keyword>
<evidence type="ECO:0000256" key="1">
    <source>
        <dbReference type="SAM" id="Phobius"/>
    </source>
</evidence>